<feature type="domain" description="Nephrocystin 3-like N-terminal" evidence="2">
    <location>
        <begin position="2"/>
        <end position="145"/>
    </location>
</feature>
<protein>
    <recommendedName>
        <fullName evidence="2">Nephrocystin 3-like N-terminal domain-containing protein</fullName>
    </recommendedName>
</protein>
<keyword evidence="4" id="KW-1185">Reference proteome</keyword>
<dbReference type="Gene3D" id="3.40.50.300">
    <property type="entry name" value="P-loop containing nucleotide triphosphate hydrolases"/>
    <property type="match status" value="1"/>
</dbReference>
<name>A0A9P5X5V9_9AGAR</name>
<evidence type="ECO:0000256" key="1">
    <source>
        <dbReference type="ARBA" id="ARBA00022737"/>
    </source>
</evidence>
<proteinExistence type="predicted"/>
<evidence type="ECO:0000259" key="2">
    <source>
        <dbReference type="Pfam" id="PF24883"/>
    </source>
</evidence>
<dbReference type="AlphaFoldDB" id="A0A9P5X5V9"/>
<keyword evidence="1" id="KW-0677">Repeat</keyword>
<evidence type="ECO:0000313" key="4">
    <source>
        <dbReference type="Proteomes" id="UP000807342"/>
    </source>
</evidence>
<organism evidence="3 4">
    <name type="scientific">Macrolepiota fuliginosa MF-IS2</name>
    <dbReference type="NCBI Taxonomy" id="1400762"/>
    <lineage>
        <taxon>Eukaryota</taxon>
        <taxon>Fungi</taxon>
        <taxon>Dikarya</taxon>
        <taxon>Basidiomycota</taxon>
        <taxon>Agaricomycotina</taxon>
        <taxon>Agaricomycetes</taxon>
        <taxon>Agaricomycetidae</taxon>
        <taxon>Agaricales</taxon>
        <taxon>Agaricineae</taxon>
        <taxon>Agaricaceae</taxon>
        <taxon>Macrolepiota</taxon>
    </lineage>
</organism>
<dbReference type="SUPFAM" id="SSF52540">
    <property type="entry name" value="P-loop containing nucleoside triphosphate hydrolases"/>
    <property type="match status" value="1"/>
</dbReference>
<gene>
    <name evidence="3" type="ORF">P691DRAFT_710860</name>
</gene>
<accession>A0A9P5X5V9</accession>
<comment type="caution">
    <text evidence="3">The sequence shown here is derived from an EMBL/GenBank/DDBJ whole genome shotgun (WGS) entry which is preliminary data.</text>
</comment>
<dbReference type="Proteomes" id="UP000807342">
    <property type="component" value="Unassembled WGS sequence"/>
</dbReference>
<sequence length="632" mass="72282">MIWMHGSAGVGKSAIMRTLAEMVSPHTSCVTLFLSRDSWPPRNDSKKVFTTLAYSLAVVNGDYCGYVLSGTSHFPRELNQQFESFFLVPFTEGHIEPGPKRCVVLLDGLDECKNADDQCRIVGLICDSILHHNGDIPFVWVITSRPEDHLIDTLLEIKEKFLDRPDEFWELKIPVNPDGATRNVERYLRAEFMNIREKHPESFPNSTSIWPSDGDFIRIAKASPGLFVFTSTVTKYVSVDNPTSRLKLIMTLIDRFTCHPVRASQTPFSLLDALYIQIMSEISEEQLSIVEPLLGFFSLMDVVPILRVSSTKVGLVGACNILGLQQDEVYGALSKLHPVLILPSPRTAERDGIQFFHASFPDFLSDHSRSQDYHINPDQELTNIWRSYIRILKESHQTNMMAPKLSHNGVNILWVPGGDDARLDETQKCLLSTAQQGWVSLLIKYGHPSCTSCPCRENERCLMVDASELIDVFRSIHPFLFRGYEFPVEKFIDWLNYHAPRDVREKMVSRRFPVAQLDTERLFKSLHVRPWWQWSHSTGEHVITMTEEERDAPQWSDWSHARGQLWATTGSLKHLFKLLEGRDPEILSWRLRCAVTVVGMEPSELYAVIGPIPELDRLATDYFYYVLPYFGT</sequence>
<dbReference type="OrthoDB" id="3262196at2759"/>
<reference evidence="3" key="1">
    <citation type="submission" date="2020-11" db="EMBL/GenBank/DDBJ databases">
        <authorList>
            <consortium name="DOE Joint Genome Institute"/>
            <person name="Ahrendt S."/>
            <person name="Riley R."/>
            <person name="Andreopoulos W."/>
            <person name="Labutti K."/>
            <person name="Pangilinan J."/>
            <person name="Ruiz-Duenas F.J."/>
            <person name="Barrasa J.M."/>
            <person name="Sanchez-Garcia M."/>
            <person name="Camarero S."/>
            <person name="Miyauchi S."/>
            <person name="Serrano A."/>
            <person name="Linde D."/>
            <person name="Babiker R."/>
            <person name="Drula E."/>
            <person name="Ayuso-Fernandez I."/>
            <person name="Pacheco R."/>
            <person name="Padilla G."/>
            <person name="Ferreira P."/>
            <person name="Barriuso J."/>
            <person name="Kellner H."/>
            <person name="Castanera R."/>
            <person name="Alfaro M."/>
            <person name="Ramirez L."/>
            <person name="Pisabarro A.G."/>
            <person name="Kuo A."/>
            <person name="Tritt A."/>
            <person name="Lipzen A."/>
            <person name="He G."/>
            <person name="Yan M."/>
            <person name="Ng V."/>
            <person name="Cullen D."/>
            <person name="Martin F."/>
            <person name="Rosso M.-N."/>
            <person name="Henrissat B."/>
            <person name="Hibbett D."/>
            <person name="Martinez A.T."/>
            <person name="Grigoriev I.V."/>
        </authorList>
    </citation>
    <scope>NUCLEOTIDE SEQUENCE</scope>
    <source>
        <strain evidence="3">MF-IS2</strain>
    </source>
</reference>
<dbReference type="EMBL" id="MU151323">
    <property type="protein sequence ID" value="KAF9445129.1"/>
    <property type="molecule type" value="Genomic_DNA"/>
</dbReference>
<dbReference type="InterPro" id="IPR027417">
    <property type="entry name" value="P-loop_NTPase"/>
</dbReference>
<dbReference type="Pfam" id="PF24883">
    <property type="entry name" value="NPHP3_N"/>
    <property type="match status" value="1"/>
</dbReference>
<evidence type="ECO:0000313" key="3">
    <source>
        <dbReference type="EMBL" id="KAF9445129.1"/>
    </source>
</evidence>
<dbReference type="InterPro" id="IPR056884">
    <property type="entry name" value="NPHP3-like_N"/>
</dbReference>